<gene>
    <name evidence="2" type="ORF">LTR36_008316</name>
</gene>
<evidence type="ECO:0008006" key="4">
    <source>
        <dbReference type="Google" id="ProtNLM"/>
    </source>
</evidence>
<organism evidence="2 3">
    <name type="scientific">Oleoguttula mirabilis</name>
    <dbReference type="NCBI Taxonomy" id="1507867"/>
    <lineage>
        <taxon>Eukaryota</taxon>
        <taxon>Fungi</taxon>
        <taxon>Dikarya</taxon>
        <taxon>Ascomycota</taxon>
        <taxon>Pezizomycotina</taxon>
        <taxon>Dothideomycetes</taxon>
        <taxon>Dothideomycetidae</taxon>
        <taxon>Mycosphaerellales</taxon>
        <taxon>Teratosphaeriaceae</taxon>
        <taxon>Oleoguttula</taxon>
    </lineage>
</organism>
<protein>
    <recommendedName>
        <fullName evidence="4">F-box domain-containing protein</fullName>
    </recommendedName>
</protein>
<dbReference type="Proteomes" id="UP001324427">
    <property type="component" value="Unassembled WGS sequence"/>
</dbReference>
<accession>A0AAV9J8C2</accession>
<keyword evidence="3" id="KW-1185">Reference proteome</keyword>
<comment type="caution">
    <text evidence="2">The sequence shown here is derived from an EMBL/GenBank/DDBJ whole genome shotgun (WGS) entry which is preliminary data.</text>
</comment>
<sequence length="455" mass="50366">MAPVTKLMALPAEMLTAIAEQVDDPHDLLALRLVCKEVSAAAFEAFTTAFFTKRSHIYSCHGLQTLVDISAQPHLVKKLQEVELVCVRLNKERYQPHHTRIRYLVPPMTVPSGQEIPKVEQKGADVRQAWDEESERVREKGKDCFTHVFSNLSRLGVAPAVTLTLDVDETASCFGFGSLQRMLGPLVEENDFQEGPHEELVTAVLSSIVTTAYPVQQLALCKGARNAGLNETSFNLGHNTVARAAAPFAHLRSLALWVDADDFEPVNTETAEDIARLFGSATALEKLTVTSTQAEGYATANWYPALEQLARGFATNALKNVDLRCPATILRGYTDFLEVFKHTIKSLTLIDAMVDEDECWSTMFLWLVENVELEHLRLQGLQKDGGAVLLNEGKPVDCVFEGAAAVREGLTELARAPEYEDVEDEEDEDGPFMNGEFGYQGDAVLDIDDDDEIYD</sequence>
<evidence type="ECO:0000313" key="2">
    <source>
        <dbReference type="EMBL" id="KAK4541091.1"/>
    </source>
</evidence>
<feature type="compositionally biased region" description="Acidic residues" evidence="1">
    <location>
        <begin position="445"/>
        <end position="455"/>
    </location>
</feature>
<proteinExistence type="predicted"/>
<dbReference type="EMBL" id="JAVFHQ010000057">
    <property type="protein sequence ID" value="KAK4541091.1"/>
    <property type="molecule type" value="Genomic_DNA"/>
</dbReference>
<reference evidence="2 3" key="1">
    <citation type="submission" date="2021-11" db="EMBL/GenBank/DDBJ databases">
        <title>Black yeast isolated from Biological Soil Crust.</title>
        <authorList>
            <person name="Kurbessoian T."/>
        </authorList>
    </citation>
    <scope>NUCLEOTIDE SEQUENCE [LARGE SCALE GENOMIC DNA]</scope>
    <source>
        <strain evidence="2 3">CCFEE 5522</strain>
    </source>
</reference>
<name>A0AAV9J8C2_9PEZI</name>
<evidence type="ECO:0000256" key="1">
    <source>
        <dbReference type="SAM" id="MobiDB-lite"/>
    </source>
</evidence>
<feature type="region of interest" description="Disordered" evidence="1">
    <location>
        <begin position="419"/>
        <end position="455"/>
    </location>
</feature>
<evidence type="ECO:0000313" key="3">
    <source>
        <dbReference type="Proteomes" id="UP001324427"/>
    </source>
</evidence>
<dbReference type="AlphaFoldDB" id="A0AAV9J8C2"/>
<feature type="compositionally biased region" description="Acidic residues" evidence="1">
    <location>
        <begin position="419"/>
        <end position="430"/>
    </location>
</feature>